<dbReference type="Proteomes" id="UP000011666">
    <property type="component" value="Unassembled WGS sequence"/>
</dbReference>
<accession>M0QMN8</accession>
<gene>
    <name evidence="2" type="ORF">GS4_28_01490</name>
</gene>
<organism evidence="2 3">
    <name type="scientific">Gordonia soli NBRC 108243</name>
    <dbReference type="NCBI Taxonomy" id="1223545"/>
    <lineage>
        <taxon>Bacteria</taxon>
        <taxon>Bacillati</taxon>
        <taxon>Actinomycetota</taxon>
        <taxon>Actinomycetes</taxon>
        <taxon>Mycobacteriales</taxon>
        <taxon>Gordoniaceae</taxon>
        <taxon>Gordonia</taxon>
    </lineage>
</organism>
<evidence type="ECO:0000259" key="1">
    <source>
        <dbReference type="Pfam" id="PF12697"/>
    </source>
</evidence>
<comment type="caution">
    <text evidence="2">The sequence shown here is derived from an EMBL/GenBank/DDBJ whole genome shotgun (WGS) entry which is preliminary data.</text>
</comment>
<dbReference type="PRINTS" id="PR00412">
    <property type="entry name" value="EPOXHYDRLASE"/>
</dbReference>
<keyword evidence="3" id="KW-1185">Reference proteome</keyword>
<dbReference type="Pfam" id="PF12697">
    <property type="entry name" value="Abhydrolase_6"/>
    <property type="match status" value="1"/>
</dbReference>
<dbReference type="Gene3D" id="3.40.50.1820">
    <property type="entry name" value="alpha/beta hydrolase"/>
    <property type="match status" value="1"/>
</dbReference>
<dbReference type="SUPFAM" id="SSF53474">
    <property type="entry name" value="alpha/beta-Hydrolases"/>
    <property type="match status" value="1"/>
</dbReference>
<dbReference type="GO" id="GO:0016787">
    <property type="term" value="F:hydrolase activity"/>
    <property type="evidence" value="ECO:0007669"/>
    <property type="project" value="UniProtKB-KW"/>
</dbReference>
<dbReference type="InterPro" id="IPR000073">
    <property type="entry name" value="AB_hydrolase_1"/>
</dbReference>
<dbReference type="RefSeq" id="WP_007623408.1">
    <property type="nucleotide sequence ID" value="NZ_BANX01000028.1"/>
</dbReference>
<keyword evidence="2" id="KW-0378">Hydrolase</keyword>
<evidence type="ECO:0000313" key="3">
    <source>
        <dbReference type="Proteomes" id="UP000011666"/>
    </source>
</evidence>
<name>M0QMN8_9ACTN</name>
<dbReference type="AlphaFoldDB" id="M0QMN8"/>
<dbReference type="InterPro" id="IPR050228">
    <property type="entry name" value="Carboxylesterase_BioH"/>
</dbReference>
<dbReference type="eggNOG" id="COG2267">
    <property type="taxonomic scope" value="Bacteria"/>
</dbReference>
<dbReference type="STRING" id="1223545.GS4_28_01490"/>
<dbReference type="InterPro" id="IPR029058">
    <property type="entry name" value="AB_hydrolase_fold"/>
</dbReference>
<dbReference type="PANTHER" id="PTHR43194:SF2">
    <property type="entry name" value="PEROXISOMAL MEMBRANE PROTEIN LPX1"/>
    <property type="match status" value="1"/>
</dbReference>
<dbReference type="OrthoDB" id="5422338at2"/>
<reference evidence="2 3" key="1">
    <citation type="submission" date="2013-01" db="EMBL/GenBank/DDBJ databases">
        <title>Whole genome shotgun sequence of Gordonia soli NBRC 108243.</title>
        <authorList>
            <person name="Isaki-Nakamura S."/>
            <person name="Hosoyama A."/>
            <person name="Tsuchikane K."/>
            <person name="Ando Y."/>
            <person name="Baba S."/>
            <person name="Ohji S."/>
            <person name="Hamada M."/>
            <person name="Tamura T."/>
            <person name="Yamazoe A."/>
            <person name="Yamazaki S."/>
            <person name="Fujita N."/>
        </authorList>
    </citation>
    <scope>NUCLEOTIDE SEQUENCE [LARGE SCALE GENOMIC DNA]</scope>
    <source>
        <strain evidence="2 3">NBRC 108243</strain>
    </source>
</reference>
<dbReference type="EMBL" id="BANX01000028">
    <property type="protein sequence ID" value="GAC69900.1"/>
    <property type="molecule type" value="Genomic_DNA"/>
</dbReference>
<dbReference type="InterPro" id="IPR000639">
    <property type="entry name" value="Epox_hydrolase-like"/>
</dbReference>
<feature type="domain" description="AB hydrolase-1" evidence="1">
    <location>
        <begin position="97"/>
        <end position="357"/>
    </location>
</feature>
<protein>
    <submittedName>
        <fullName evidence="2">Putative hydrolase</fullName>
    </submittedName>
</protein>
<evidence type="ECO:0000313" key="2">
    <source>
        <dbReference type="EMBL" id="GAC69900.1"/>
    </source>
</evidence>
<dbReference type="PANTHER" id="PTHR43194">
    <property type="entry name" value="HYDROLASE ALPHA/BETA FOLD FAMILY"/>
    <property type="match status" value="1"/>
</dbReference>
<proteinExistence type="predicted"/>
<sequence length="383" mass="40647">MDNPDRIGWLAGVAGVAALGAVAAGGVARNVTRRRTVDRVDPHDGVDFAAIYDEAPVDLTVGPTASSTVTADDGVSLAARTVTLGDGDESTTPEFTVVFVHGFSLRMASWHFQRFALARLWAGRNIRMVFFDHRGHGASDPAPDDTATITQLADDTAAVLRALAPSGPVVLVSHSMGGMAVMALARRHPALFSPAGQVAGVALIATASRGITETGLGEGLRNPVVDVFRLSVRRAPALVQAGRGITRRALEPVLVAASFGSDFFSPTTARAVESMIQGTSLDTLVNFLHALEMHDESLALPILAQVPTVVVGATADRLTPFENSVRMFSELGPDSRLVKVDGAGHMVQMEQPDIVTDAIADLVSRARAARPQPRRRWWQRGSR</sequence>